<feature type="non-terminal residue" evidence="1">
    <location>
        <position position="1"/>
    </location>
</feature>
<evidence type="ECO:0000313" key="1">
    <source>
        <dbReference type="EMBL" id="KAA6352790.1"/>
    </source>
</evidence>
<accession>A0A5J4T5M7</accession>
<evidence type="ECO:0000313" key="2">
    <source>
        <dbReference type="Proteomes" id="UP000324800"/>
    </source>
</evidence>
<sequence length="259" mass="28103">CPDVKEGDYTKAKCEEDKGVIPPSDCTGKTEEQCACIDGDTRPFCKTCTGKNQPTVDCKCPDVKEGDYTKDQCDQDKRVIPQPADCTTTPSLPACSGDCVPNTGKTEEQCACIVGDTRTFCVTCTGKNLPTADCKCPVDASGTYTSAKCEEDKMTSVDCSHPRYNTPKKDCPCPDVTDKATWEADPRTYRDGICEPDICTAKDTPYAECLCSEDDKGTYTQTKCEVDKASSENQASESIRMNLSMIAVAFILPVLALFL</sequence>
<dbReference type="Proteomes" id="UP000324800">
    <property type="component" value="Unassembled WGS sequence"/>
</dbReference>
<name>A0A5J4T5M7_9EUKA</name>
<gene>
    <name evidence="1" type="ORF">EZS28_051683</name>
</gene>
<protein>
    <submittedName>
        <fullName evidence="1">Uncharacterized protein</fullName>
    </submittedName>
</protein>
<dbReference type="EMBL" id="SNRW01039309">
    <property type="protein sequence ID" value="KAA6352790.1"/>
    <property type="molecule type" value="Genomic_DNA"/>
</dbReference>
<comment type="caution">
    <text evidence="1">The sequence shown here is derived from an EMBL/GenBank/DDBJ whole genome shotgun (WGS) entry which is preliminary data.</text>
</comment>
<proteinExistence type="predicted"/>
<organism evidence="1 2">
    <name type="scientific">Streblomastix strix</name>
    <dbReference type="NCBI Taxonomy" id="222440"/>
    <lineage>
        <taxon>Eukaryota</taxon>
        <taxon>Metamonada</taxon>
        <taxon>Preaxostyla</taxon>
        <taxon>Oxymonadida</taxon>
        <taxon>Streblomastigidae</taxon>
        <taxon>Streblomastix</taxon>
    </lineage>
</organism>
<reference evidence="1 2" key="1">
    <citation type="submission" date="2019-03" db="EMBL/GenBank/DDBJ databases">
        <title>Single cell metagenomics reveals metabolic interactions within the superorganism composed of flagellate Streblomastix strix and complex community of Bacteroidetes bacteria on its surface.</title>
        <authorList>
            <person name="Treitli S.C."/>
            <person name="Kolisko M."/>
            <person name="Husnik F."/>
            <person name="Keeling P."/>
            <person name="Hampl V."/>
        </authorList>
    </citation>
    <scope>NUCLEOTIDE SEQUENCE [LARGE SCALE GENOMIC DNA]</scope>
    <source>
        <strain evidence="1">ST1C</strain>
    </source>
</reference>
<dbReference type="AlphaFoldDB" id="A0A5J4T5M7"/>